<reference evidence="5 6" key="1">
    <citation type="submission" date="2017-02" db="EMBL/GenBank/DDBJ databases">
        <authorList>
            <person name="Peterson S.W."/>
        </authorList>
    </citation>
    <scope>NUCLEOTIDE SEQUENCE [LARGE SCALE GENOMIC DNA]</scope>
    <source>
        <strain evidence="5 6">B Ar 00.02</strain>
    </source>
</reference>
<dbReference type="InterPro" id="IPR050463">
    <property type="entry name" value="Gfo/Idh/MocA_oxidrdct_glycsds"/>
</dbReference>
<keyword evidence="6" id="KW-1185">Reference proteome</keyword>
<evidence type="ECO:0000256" key="2">
    <source>
        <dbReference type="ARBA" id="ARBA00023027"/>
    </source>
</evidence>
<dbReference type="AlphaFoldDB" id="A0A1R4FG04"/>
<evidence type="ECO:0000313" key="5">
    <source>
        <dbReference type="EMBL" id="SJM54875.1"/>
    </source>
</evidence>
<name>A0A1R4FG04_9MICC</name>
<dbReference type="GO" id="GO:0000166">
    <property type="term" value="F:nucleotide binding"/>
    <property type="evidence" value="ECO:0007669"/>
    <property type="project" value="InterPro"/>
</dbReference>
<proteinExistence type="predicted"/>
<dbReference type="InterPro" id="IPR036291">
    <property type="entry name" value="NAD(P)-bd_dom_sf"/>
</dbReference>
<accession>A0A1R4FG04</accession>
<gene>
    <name evidence="5" type="ORF">FM101_03830</name>
</gene>
<evidence type="ECO:0000256" key="1">
    <source>
        <dbReference type="ARBA" id="ARBA00023002"/>
    </source>
</evidence>
<evidence type="ECO:0000259" key="3">
    <source>
        <dbReference type="Pfam" id="PF01408"/>
    </source>
</evidence>
<dbReference type="SUPFAM" id="SSF55347">
    <property type="entry name" value="Glyceraldehyde-3-phosphate dehydrogenase-like, C-terminal domain"/>
    <property type="match status" value="1"/>
</dbReference>
<feature type="domain" description="Gfo/Idh/MocA-like oxidoreductase N-terminal" evidence="3">
    <location>
        <begin position="9"/>
        <end position="123"/>
    </location>
</feature>
<dbReference type="EMBL" id="FUHW01000016">
    <property type="protein sequence ID" value="SJM54875.1"/>
    <property type="molecule type" value="Genomic_DNA"/>
</dbReference>
<dbReference type="InterPro" id="IPR055170">
    <property type="entry name" value="GFO_IDH_MocA-like_dom"/>
</dbReference>
<dbReference type="GO" id="GO:0050112">
    <property type="term" value="F:inositol 2-dehydrogenase (NAD+) activity"/>
    <property type="evidence" value="ECO:0007669"/>
    <property type="project" value="UniProtKB-EC"/>
</dbReference>
<protein>
    <submittedName>
        <fullName evidence="5">Myo-inositol 2-dehydrogenase</fullName>
        <ecNumber evidence="5">1.1.1.18</ecNumber>
    </submittedName>
</protein>
<dbReference type="Gene3D" id="3.30.360.10">
    <property type="entry name" value="Dihydrodipicolinate Reductase, domain 2"/>
    <property type="match status" value="1"/>
</dbReference>
<evidence type="ECO:0000259" key="4">
    <source>
        <dbReference type="Pfam" id="PF22725"/>
    </source>
</evidence>
<evidence type="ECO:0000313" key="6">
    <source>
        <dbReference type="Proteomes" id="UP000195913"/>
    </source>
</evidence>
<keyword evidence="1 5" id="KW-0560">Oxidoreductase</keyword>
<dbReference type="SUPFAM" id="SSF51735">
    <property type="entry name" value="NAD(P)-binding Rossmann-fold domains"/>
    <property type="match status" value="1"/>
</dbReference>
<dbReference type="EC" id="1.1.1.18" evidence="5"/>
<dbReference type="Pfam" id="PF22725">
    <property type="entry name" value="GFO_IDH_MocA_C3"/>
    <property type="match status" value="1"/>
</dbReference>
<dbReference type="Gene3D" id="3.40.50.720">
    <property type="entry name" value="NAD(P)-binding Rossmann-like Domain"/>
    <property type="match status" value="1"/>
</dbReference>
<dbReference type="PANTHER" id="PTHR43818">
    <property type="entry name" value="BCDNA.GH03377"/>
    <property type="match status" value="1"/>
</dbReference>
<sequence length="373" mass="39036">MSNTSTAPLKVGIVGGGFMASTHARAARAAGAEIVTLMSSDPDRSSEAAAKLGIPHASSSIEELLDRVDVVHVCSPNAVHAAQARAALEAGKHVVCEKPLATGREEAGELAELAARTGLTATVPFVYRFHPMARQARHQAADGGIGRLLTVRGNYLQDWMLCDQETNWRVDPVFGGPSRAFGDIGSHLVDLLEFVSGERIARVNARLGIAHPTRGGEVVETEDSAVCIVEMAGGAIGSLMVSQVDAGRKNALMLEIAGTRGSVVFDQEHPDELWLGGRAGSTLLARDTPQLVPDAQRLSTVPAGHPMGYRDAFAAFVADTYDHIAGGSPAGLPTFADGLRASVITDAVLASAATGRWVDVSAATDHRAVQLSQ</sequence>
<dbReference type="Proteomes" id="UP000195913">
    <property type="component" value="Unassembled WGS sequence"/>
</dbReference>
<keyword evidence="2" id="KW-0520">NAD</keyword>
<feature type="domain" description="GFO/IDH/MocA-like oxidoreductase" evidence="4">
    <location>
        <begin position="134"/>
        <end position="263"/>
    </location>
</feature>
<organism evidence="5 6">
    <name type="scientific">Arthrobacter rhombi</name>
    <dbReference type="NCBI Taxonomy" id="71253"/>
    <lineage>
        <taxon>Bacteria</taxon>
        <taxon>Bacillati</taxon>
        <taxon>Actinomycetota</taxon>
        <taxon>Actinomycetes</taxon>
        <taxon>Micrococcales</taxon>
        <taxon>Micrococcaceae</taxon>
        <taxon>Arthrobacter</taxon>
    </lineage>
</organism>
<dbReference type="PANTHER" id="PTHR43818:SF11">
    <property type="entry name" value="BCDNA.GH03377"/>
    <property type="match status" value="1"/>
</dbReference>
<dbReference type="InterPro" id="IPR000683">
    <property type="entry name" value="Gfo/Idh/MocA-like_OxRdtase_N"/>
</dbReference>
<dbReference type="RefSeq" id="WP_245806608.1">
    <property type="nucleotide sequence ID" value="NZ_FUHW01000016.1"/>
</dbReference>
<dbReference type="Pfam" id="PF01408">
    <property type="entry name" value="GFO_IDH_MocA"/>
    <property type="match status" value="1"/>
</dbReference>